<comment type="similarity">
    <text evidence="3">Belongs to the DPH1/DPH2 family. DPH1 subfamily.</text>
</comment>
<dbReference type="STRING" id="5643.A0A060SGH7"/>
<keyword evidence="20" id="KW-1185">Reference proteome</keyword>
<dbReference type="Pfam" id="PF01866">
    <property type="entry name" value="Diphthamide_syn"/>
    <property type="match status" value="3"/>
</dbReference>
<dbReference type="Gene3D" id="3.40.50.11860">
    <property type="entry name" value="Diphthamide synthesis DPH1/DPH2 domain 3"/>
    <property type="match status" value="1"/>
</dbReference>
<evidence type="ECO:0000256" key="15">
    <source>
        <dbReference type="ARBA" id="ARBA00034128"/>
    </source>
</evidence>
<dbReference type="GO" id="GO:0017183">
    <property type="term" value="P:protein histidyl modification to diphthamide"/>
    <property type="evidence" value="ECO:0007669"/>
    <property type="project" value="UniProtKB-UniPathway"/>
</dbReference>
<keyword evidence="6" id="KW-0963">Cytoplasm</keyword>
<dbReference type="OMA" id="WTPRHGM"/>
<dbReference type="PANTHER" id="PTHR10762">
    <property type="entry name" value="DIPHTHAMIDE BIOSYNTHESIS PROTEIN"/>
    <property type="match status" value="1"/>
</dbReference>
<evidence type="ECO:0000256" key="7">
    <source>
        <dbReference type="ARBA" id="ARBA00022679"/>
    </source>
</evidence>
<evidence type="ECO:0000256" key="1">
    <source>
        <dbReference type="ARBA" id="ARBA00001966"/>
    </source>
</evidence>
<dbReference type="SFLD" id="SFLDS00032">
    <property type="entry name" value="Radical_SAM_3-amino-3-carboxyp"/>
    <property type="match status" value="1"/>
</dbReference>
<comment type="cofactor">
    <cofactor evidence="1">
        <name>[4Fe-4S] cluster</name>
        <dbReference type="ChEBI" id="CHEBI:49883"/>
    </cofactor>
</comment>
<dbReference type="AlphaFoldDB" id="A0A060SGH7"/>
<dbReference type="Proteomes" id="UP000029665">
    <property type="component" value="Unassembled WGS sequence"/>
</dbReference>
<evidence type="ECO:0000313" key="19">
    <source>
        <dbReference type="EMBL" id="CDO71309.1"/>
    </source>
</evidence>
<evidence type="ECO:0000256" key="11">
    <source>
        <dbReference type="ARBA" id="ARBA00023014"/>
    </source>
</evidence>
<dbReference type="FunFam" id="3.40.50.11840:FF:000001">
    <property type="entry name" value="2-(3-amino-3-carboxypropyl)histidine synthase subunit 1"/>
    <property type="match status" value="1"/>
</dbReference>
<dbReference type="GO" id="GO:0090560">
    <property type="term" value="F:2-(3-amino-3-carboxypropyl)histidine synthase activity"/>
    <property type="evidence" value="ECO:0007669"/>
    <property type="project" value="UniProtKB-EC"/>
</dbReference>
<feature type="region of interest" description="Disordered" evidence="18">
    <location>
        <begin position="314"/>
        <end position="336"/>
    </location>
</feature>
<keyword evidence="7" id="KW-0808">Transferase</keyword>
<evidence type="ECO:0000256" key="10">
    <source>
        <dbReference type="ARBA" id="ARBA00023004"/>
    </source>
</evidence>
<dbReference type="OrthoDB" id="1649088at2759"/>
<evidence type="ECO:0000313" key="20">
    <source>
        <dbReference type="Proteomes" id="UP000029665"/>
    </source>
</evidence>
<accession>A0A060SGH7</accession>
<evidence type="ECO:0000256" key="17">
    <source>
        <dbReference type="ARBA" id="ARBA00060338"/>
    </source>
</evidence>
<gene>
    <name evidence="19" type="ORF">BN946_scf184908.g66</name>
</gene>
<evidence type="ECO:0000256" key="8">
    <source>
        <dbReference type="ARBA" id="ARBA00022691"/>
    </source>
</evidence>
<dbReference type="EC" id="2.5.1.108" evidence="4"/>
<proteinExistence type="inferred from homology"/>
<dbReference type="InterPro" id="IPR042263">
    <property type="entry name" value="DPH1/DPH2_1"/>
</dbReference>
<evidence type="ECO:0000256" key="6">
    <source>
        <dbReference type="ARBA" id="ARBA00022490"/>
    </source>
</evidence>
<evidence type="ECO:0000256" key="2">
    <source>
        <dbReference type="ARBA" id="ARBA00005156"/>
    </source>
</evidence>
<dbReference type="NCBIfam" id="TIGR00322">
    <property type="entry name" value="diphth2_R"/>
    <property type="match status" value="3"/>
</dbReference>
<keyword evidence="9" id="KW-0479">Metal-binding</keyword>
<dbReference type="GO" id="GO:0046872">
    <property type="term" value="F:metal ion binding"/>
    <property type="evidence" value="ECO:0007669"/>
    <property type="project" value="UniProtKB-KW"/>
</dbReference>
<comment type="function">
    <text evidence="17">Catalyzes the first step of diphthamide biosynthesis, a post-translational modification of histidine which occurs in elongation factor 2. DPH1 and DPH2 transfer a 3-amino-3-carboxypropyl (ACP) group from S-adenosyl-L-methionine (SAM) to a histidine residue, the reaction is assisted by a reduction system comprising DPH3 and a NADH-dependent reductase, predominantly CBR1.</text>
</comment>
<keyword evidence="11" id="KW-0411">Iron-sulfur</keyword>
<evidence type="ECO:0000256" key="18">
    <source>
        <dbReference type="SAM" id="MobiDB-lite"/>
    </source>
</evidence>
<evidence type="ECO:0000256" key="4">
    <source>
        <dbReference type="ARBA" id="ARBA00012221"/>
    </source>
</evidence>
<evidence type="ECO:0000256" key="13">
    <source>
        <dbReference type="ARBA" id="ARBA00032574"/>
    </source>
</evidence>
<dbReference type="GO" id="GO:0051536">
    <property type="term" value="F:iron-sulfur cluster binding"/>
    <property type="evidence" value="ECO:0007669"/>
    <property type="project" value="UniProtKB-KW"/>
</dbReference>
<dbReference type="InterPro" id="IPR042264">
    <property type="entry name" value="DPH1/DPH2_2"/>
</dbReference>
<dbReference type="EMBL" id="CCBP010000100">
    <property type="protein sequence ID" value="CDO71309.1"/>
    <property type="molecule type" value="Genomic_DNA"/>
</dbReference>
<dbReference type="FunFam" id="3.40.50.11850:FF:000006">
    <property type="entry name" value="2-(3-amino-3-carboxypropyl)histidine synthase subunit 1"/>
    <property type="match status" value="1"/>
</dbReference>
<evidence type="ECO:0000256" key="16">
    <source>
        <dbReference type="ARBA" id="ARBA00048403"/>
    </source>
</evidence>
<comment type="caution">
    <text evidence="19">The sequence shown here is derived from an EMBL/GenBank/DDBJ whole genome shotgun (WGS) entry which is preliminary data.</text>
</comment>
<feature type="region of interest" description="Disordered" evidence="18">
    <location>
        <begin position="235"/>
        <end position="287"/>
    </location>
</feature>
<evidence type="ECO:0000256" key="14">
    <source>
        <dbReference type="ARBA" id="ARBA00032789"/>
    </source>
</evidence>
<dbReference type="UniPathway" id="UPA00559"/>
<protein>
    <recommendedName>
        <fullName evidence="5">2-(3-amino-3-carboxypropyl)histidine synthase subunit 1</fullName>
        <ecNumber evidence="4">2.5.1.108</ecNumber>
    </recommendedName>
    <alternativeName>
        <fullName evidence="13">Diphthamide biosynthesis protein 1</fullName>
    </alternativeName>
    <alternativeName>
        <fullName evidence="14">Diphtheria toxin resistance protein 1</fullName>
    </alternativeName>
    <alternativeName>
        <fullName evidence="12">S-adenosyl-L-methionine:L-histidine 3-amino-3-carboxypropyltransferase 1</fullName>
    </alternativeName>
</protein>
<evidence type="ECO:0000256" key="3">
    <source>
        <dbReference type="ARBA" id="ARBA00010173"/>
    </source>
</evidence>
<dbReference type="Gene3D" id="3.40.50.11840">
    <property type="entry name" value="Diphthamide synthesis DPH1/DPH2 domain 1"/>
    <property type="match status" value="1"/>
</dbReference>
<reference evidence="19" key="1">
    <citation type="submission" date="2014-01" db="EMBL/GenBank/DDBJ databases">
        <title>The genome of the white-rot fungus Pycnoporus cinnabarinus: a basidiomycete model with a versatile arsenal for lignocellulosic biomass breakdown.</title>
        <authorList>
            <person name="Levasseur A."/>
            <person name="Lomascolo A."/>
            <person name="Ruiz-Duenas F.J."/>
            <person name="Uzan E."/>
            <person name="Piumi F."/>
            <person name="Kues U."/>
            <person name="Ram A.F.J."/>
            <person name="Murat C."/>
            <person name="Haon M."/>
            <person name="Benoit I."/>
            <person name="Arfi Y."/>
            <person name="Chevret D."/>
            <person name="Drula E."/>
            <person name="Kwon M.J."/>
            <person name="Gouret P."/>
            <person name="Lesage-Meessen L."/>
            <person name="Lombard V."/>
            <person name="Mariette J."/>
            <person name="Noirot C."/>
            <person name="Park J."/>
            <person name="Patyshakuliyeva A."/>
            <person name="Wieneger R.A.B."/>
            <person name="Wosten H.A.B."/>
            <person name="Martin F."/>
            <person name="Coutinho P.M."/>
            <person name="de Vries R."/>
            <person name="Martinez A.T."/>
            <person name="Klopp C."/>
            <person name="Pontarotti P."/>
            <person name="Henrissat B."/>
            <person name="Record E."/>
        </authorList>
    </citation>
    <scope>NUCLEOTIDE SEQUENCE [LARGE SCALE GENOMIC DNA]</scope>
    <source>
        <strain evidence="19">BRFM137</strain>
    </source>
</reference>
<keyword evidence="10" id="KW-0408">Iron</keyword>
<comment type="catalytic activity">
    <reaction evidence="16">
        <text>L-histidyl-[translation elongation factor 2] + S-adenosyl-L-methionine = 2-[(3S)-amino-3-carboxypropyl]-L-histidyl-[translation elongation factor 2] + S-methyl-5'-thioadenosine + H(+)</text>
        <dbReference type="Rhea" id="RHEA:36783"/>
        <dbReference type="Rhea" id="RHEA-COMP:9748"/>
        <dbReference type="Rhea" id="RHEA-COMP:9749"/>
        <dbReference type="ChEBI" id="CHEBI:15378"/>
        <dbReference type="ChEBI" id="CHEBI:17509"/>
        <dbReference type="ChEBI" id="CHEBI:29979"/>
        <dbReference type="ChEBI" id="CHEBI:59789"/>
        <dbReference type="ChEBI" id="CHEBI:73995"/>
        <dbReference type="EC" id="2.5.1.108"/>
    </reaction>
</comment>
<dbReference type="InterPro" id="IPR042265">
    <property type="entry name" value="DPH1/DPH2_3"/>
</dbReference>
<dbReference type="PANTHER" id="PTHR10762:SF1">
    <property type="entry name" value="2-(3-AMINO-3-CARBOXYPROPYL)HISTIDINE SYNTHASE SUBUNIT 1"/>
    <property type="match status" value="1"/>
</dbReference>
<dbReference type="HOGENOM" id="CLU_037146_1_1_1"/>
<comment type="pathway">
    <text evidence="2">Protein modification; peptidyl-diphthamide biosynthesis.</text>
</comment>
<sequence>MITILDPALQILCTLLRLLSLILDWALHLLYLEHLLTRLPPQLKPIRLSGAFMTATASSSKDASKPRKRFVGSKSATPSKPGYTPTLANQIPQDILNDPPLNAAIKQLPSNYSFEIHKTIYHIRKNQAKMVALQMPEGLQMFACTIADIIEKFTDALTVIMGDVTYGACCIDDYTAVALGCDMLVHYGHSCLVPIDQTTIKTLYVFVEISIDSSHLVQTIRLNFPSDRQRFRESLLENEEEKAQIPTGQTLTQGSHLRIEGPQPAHTLPDDPTDRSPNASSSISSSEPTRLALVSTIQFVAALSRLKDDLAVDYSDPHDPSNSTGSIPIFDPEGGEDATLQALGRPRLWTGKYDVTIPRAKPLSPGEILGCTAPQLNDVDALLYLGDGRFHLESIMIANPDVPAFRYDPYSKKLTRERYDHVEMRTVRDEAVQAARRSIFSHASRTHSSALASSPTPLSEQPMWGVVLGTLGRQGSFKQLRAITQQLVGAPTPIPYMPILLSELSPAKLALFNPHIAAFVQTSCPRLSIDWGYAFERPLLSPYETAVAVGKAAGWMADGEGVVRERAKKGGVYPMDFYTAGSPWAVARTKATY</sequence>
<keyword evidence="8" id="KW-0949">S-adenosyl-L-methionine</keyword>
<evidence type="ECO:0000256" key="5">
    <source>
        <dbReference type="ARBA" id="ARBA00021915"/>
    </source>
</evidence>
<dbReference type="Gene3D" id="3.40.50.11850">
    <property type="entry name" value="Diphthamide synthesis DPH1/DPH2 domain 2"/>
    <property type="match status" value="1"/>
</dbReference>
<feature type="region of interest" description="Disordered" evidence="18">
    <location>
        <begin position="59"/>
        <end position="84"/>
    </location>
</feature>
<evidence type="ECO:0000256" key="12">
    <source>
        <dbReference type="ARBA" id="ARBA00031690"/>
    </source>
</evidence>
<dbReference type="InterPro" id="IPR016435">
    <property type="entry name" value="DPH1/DPH2"/>
</dbReference>
<evidence type="ECO:0000256" key="9">
    <source>
        <dbReference type="ARBA" id="ARBA00022723"/>
    </source>
</evidence>
<name>A0A060SGH7_PYCCI</name>
<organism evidence="19 20">
    <name type="scientific">Pycnoporus cinnabarinus</name>
    <name type="common">Cinnabar-red polypore</name>
    <name type="synonym">Trametes cinnabarina</name>
    <dbReference type="NCBI Taxonomy" id="5643"/>
    <lineage>
        <taxon>Eukaryota</taxon>
        <taxon>Fungi</taxon>
        <taxon>Dikarya</taxon>
        <taxon>Basidiomycota</taxon>
        <taxon>Agaricomycotina</taxon>
        <taxon>Agaricomycetes</taxon>
        <taxon>Polyporales</taxon>
        <taxon>Polyporaceae</taxon>
        <taxon>Trametes</taxon>
    </lineage>
</organism>
<comment type="subunit">
    <text evidence="15">Component of the 2-(3-amino-3-carboxypropyl)histidine synthase complex composed of DPH1, DPH2, DPH3 and a NADH-dependent reductase, predominantly CBR1.</text>
</comment>
<feature type="compositionally biased region" description="Polar residues" evidence="18">
    <location>
        <begin position="246"/>
        <end position="255"/>
    </location>
</feature>